<dbReference type="SUPFAM" id="SSF51197">
    <property type="entry name" value="Clavaminate synthase-like"/>
    <property type="match status" value="1"/>
</dbReference>
<keyword evidence="2 4" id="KW-0479">Metal-binding</keyword>
<dbReference type="GO" id="GO:0009805">
    <property type="term" value="P:coumarin biosynthetic process"/>
    <property type="evidence" value="ECO:0007669"/>
    <property type="project" value="UniProtKB-ARBA"/>
</dbReference>
<evidence type="ECO:0000256" key="3">
    <source>
        <dbReference type="ARBA" id="ARBA00023004"/>
    </source>
</evidence>
<evidence type="ECO:0000256" key="4">
    <source>
        <dbReference type="RuleBase" id="RU003682"/>
    </source>
</evidence>
<evidence type="ECO:0000313" key="7">
    <source>
        <dbReference type="RefSeq" id="XP_011071207.1"/>
    </source>
</evidence>
<dbReference type="RefSeq" id="XP_011071207.1">
    <property type="nucleotide sequence ID" value="XM_011072905.2"/>
</dbReference>
<dbReference type="InterPro" id="IPR005123">
    <property type="entry name" value="Oxoglu/Fe-dep_dioxygenase_dom"/>
</dbReference>
<name>A0A6I9SNN0_SESIN</name>
<accession>A0A6I9SNN0</accession>
<comment type="similarity">
    <text evidence="1 4">Belongs to the iron/ascorbate-dependent oxidoreductase family.</text>
</comment>
<dbReference type="KEGG" id="sind:105156689"/>
<evidence type="ECO:0000256" key="1">
    <source>
        <dbReference type="ARBA" id="ARBA00008056"/>
    </source>
</evidence>
<dbReference type="Gene3D" id="2.60.120.330">
    <property type="entry name" value="B-lactam Antibiotic, Isopenicillin N Synthase, Chain"/>
    <property type="match status" value="1"/>
</dbReference>
<dbReference type="GO" id="GO:0046872">
    <property type="term" value="F:metal ion binding"/>
    <property type="evidence" value="ECO:0007669"/>
    <property type="project" value="UniProtKB-KW"/>
</dbReference>
<reference evidence="6" key="1">
    <citation type="submission" date="2024-10" db="UniProtKB">
        <authorList>
            <consortium name="RefSeq"/>
        </authorList>
    </citation>
    <scope>NUCLEOTIDE SEQUENCE [LARGE SCALE GENOMIC DNA]</scope>
    <source>
        <strain evidence="6">cv. Zhongzhi No. 13</strain>
    </source>
</reference>
<dbReference type="Pfam" id="PF14226">
    <property type="entry name" value="DIOX_N"/>
    <property type="match status" value="1"/>
</dbReference>
<feature type="domain" description="Fe2OG dioxygenase" evidence="5">
    <location>
        <begin position="200"/>
        <end position="300"/>
    </location>
</feature>
<evidence type="ECO:0000259" key="5">
    <source>
        <dbReference type="PROSITE" id="PS51471"/>
    </source>
</evidence>
<dbReference type="Proteomes" id="UP000504604">
    <property type="component" value="Linkage group LG1"/>
</dbReference>
<dbReference type="GO" id="GO:0016706">
    <property type="term" value="F:2-oxoglutarate-dependent dioxygenase activity"/>
    <property type="evidence" value="ECO:0007669"/>
    <property type="project" value="UniProtKB-ARBA"/>
</dbReference>
<dbReference type="AlphaFoldDB" id="A0A6I9SNN0"/>
<dbReference type="Pfam" id="PF03171">
    <property type="entry name" value="2OG-FeII_Oxy"/>
    <property type="match status" value="1"/>
</dbReference>
<evidence type="ECO:0000313" key="6">
    <source>
        <dbReference type="Proteomes" id="UP000504604"/>
    </source>
</evidence>
<evidence type="ECO:0000256" key="2">
    <source>
        <dbReference type="ARBA" id="ARBA00022723"/>
    </source>
</evidence>
<dbReference type="InterPro" id="IPR050295">
    <property type="entry name" value="Plant_2OG-oxidoreductases"/>
</dbReference>
<dbReference type="OrthoDB" id="288590at2759"/>
<dbReference type="InterPro" id="IPR044861">
    <property type="entry name" value="IPNS-like_FE2OG_OXY"/>
</dbReference>
<dbReference type="Gramene" id="SIN_1026274.t">
    <property type="protein sequence ID" value="SIN_1026274.t"/>
    <property type="gene ID" value="SIN_1026274"/>
</dbReference>
<dbReference type="InParanoid" id="A0A6I9SNN0"/>
<keyword evidence="4" id="KW-0560">Oxidoreductase</keyword>
<organism evidence="6 7">
    <name type="scientific">Sesamum indicum</name>
    <name type="common">Oriental sesame</name>
    <name type="synonym">Sesamum orientale</name>
    <dbReference type="NCBI Taxonomy" id="4182"/>
    <lineage>
        <taxon>Eukaryota</taxon>
        <taxon>Viridiplantae</taxon>
        <taxon>Streptophyta</taxon>
        <taxon>Embryophyta</taxon>
        <taxon>Tracheophyta</taxon>
        <taxon>Spermatophyta</taxon>
        <taxon>Magnoliopsida</taxon>
        <taxon>eudicotyledons</taxon>
        <taxon>Gunneridae</taxon>
        <taxon>Pentapetalae</taxon>
        <taxon>asterids</taxon>
        <taxon>lamiids</taxon>
        <taxon>Lamiales</taxon>
        <taxon>Pedaliaceae</taxon>
        <taxon>Sesamum</taxon>
    </lineage>
</organism>
<protein>
    <submittedName>
        <fullName evidence="7">Protein DMR6-LIKE OXYGENASE 1-like</fullName>
    </submittedName>
</protein>
<dbReference type="PROSITE" id="PS51471">
    <property type="entry name" value="FE2OG_OXY"/>
    <property type="match status" value="1"/>
</dbReference>
<sequence>MASAEHHPFEFQTALKDLANSANLKAVPSKFNFINDSTALPCDSLPVIDFSAITAEDPDRRSQAINDLSNACQEWGLFILVNHGIPEELMNATFTATREFFSLPESEKKKYEAKSASDPINCGNFNVADTSNQIFTLWREYLKLYVHPDFHCPNKPHLLSDVLREYSERTLKLTRKLMEATSDALELERDYVEQVLKLDSSLQILVANLYPPCPEPGKAIGLPQHTDPGLFTFLIHNGVAGLQIEHNGQWFNPVSPQNSILVNVDDQLQILSNGRYKSVKHRAVLNSEKERISIVVANGPSGEAVVGPATPLVQKDGRPLYRSMRYVEYLETQLTKSRMNGKSLLEQRMI</sequence>
<dbReference type="GeneID" id="105156689"/>
<dbReference type="GO" id="GO:0002238">
    <property type="term" value="P:response to molecule of fungal origin"/>
    <property type="evidence" value="ECO:0007669"/>
    <property type="project" value="UniProtKB-ARBA"/>
</dbReference>
<reference evidence="7" key="2">
    <citation type="submission" date="2025-08" db="UniProtKB">
        <authorList>
            <consortium name="RefSeq"/>
        </authorList>
    </citation>
    <scope>IDENTIFICATION</scope>
</reference>
<gene>
    <name evidence="7" type="primary">LOC105156689</name>
</gene>
<keyword evidence="6" id="KW-1185">Reference proteome</keyword>
<dbReference type="InterPro" id="IPR026992">
    <property type="entry name" value="DIOX_N"/>
</dbReference>
<proteinExistence type="inferred from homology"/>
<dbReference type="InterPro" id="IPR027443">
    <property type="entry name" value="IPNS-like_sf"/>
</dbReference>
<dbReference type="PANTHER" id="PTHR47991">
    <property type="entry name" value="OXOGLUTARATE/IRON-DEPENDENT DIOXYGENASE"/>
    <property type="match status" value="1"/>
</dbReference>
<keyword evidence="3 4" id="KW-0408">Iron</keyword>